<name>A0A2H0YUR5_9BACT</name>
<organism evidence="3 4">
    <name type="scientific">Candidatus Kerfeldbacteria bacterium CG08_land_8_20_14_0_20_40_16</name>
    <dbReference type="NCBI Taxonomy" id="2014244"/>
    <lineage>
        <taxon>Bacteria</taxon>
        <taxon>Candidatus Kerfeldiibacteriota</taxon>
    </lineage>
</organism>
<evidence type="ECO:0000256" key="2">
    <source>
        <dbReference type="SAM" id="Phobius"/>
    </source>
</evidence>
<proteinExistence type="predicted"/>
<evidence type="ECO:0000313" key="4">
    <source>
        <dbReference type="Proteomes" id="UP000231542"/>
    </source>
</evidence>
<feature type="transmembrane region" description="Helical" evidence="2">
    <location>
        <begin position="7"/>
        <end position="29"/>
    </location>
</feature>
<sequence>MNKNLKIVFIIVAALTVILTIVALVVAFLTADKKGSNQNTNVTITNEGQATNATSNNTNAGNTGNENTNTSPTNTAGTEPATTLESSLKTTASNFTERFGSYSNDSDYENISKLMIYMSESMQKWADHYIKEQQAASLPDAEYYGITTKALSTKTISLDEDKGTAEFTVSTQRRETAGSQEAKVFYQDVTIKFIKESGSWKVNEALWQTVQ</sequence>
<dbReference type="AlphaFoldDB" id="A0A2H0YUR5"/>
<evidence type="ECO:0000256" key="1">
    <source>
        <dbReference type="SAM" id="MobiDB-lite"/>
    </source>
</evidence>
<dbReference type="EMBL" id="PEXU01000050">
    <property type="protein sequence ID" value="PIS42231.1"/>
    <property type="molecule type" value="Genomic_DNA"/>
</dbReference>
<evidence type="ECO:0000313" key="3">
    <source>
        <dbReference type="EMBL" id="PIS42231.1"/>
    </source>
</evidence>
<reference evidence="3 4" key="1">
    <citation type="submission" date="2017-09" db="EMBL/GenBank/DDBJ databases">
        <title>Depth-based differentiation of microbial function through sediment-hosted aquifers and enrichment of novel symbionts in the deep terrestrial subsurface.</title>
        <authorList>
            <person name="Probst A.J."/>
            <person name="Ladd B."/>
            <person name="Jarett J.K."/>
            <person name="Geller-Mcgrath D.E."/>
            <person name="Sieber C.M."/>
            <person name="Emerson J.B."/>
            <person name="Anantharaman K."/>
            <person name="Thomas B.C."/>
            <person name="Malmstrom R."/>
            <person name="Stieglmeier M."/>
            <person name="Klingl A."/>
            <person name="Woyke T."/>
            <person name="Ryan C.M."/>
            <person name="Banfield J.F."/>
        </authorList>
    </citation>
    <scope>NUCLEOTIDE SEQUENCE [LARGE SCALE GENOMIC DNA]</scope>
    <source>
        <strain evidence="3">CG08_land_8_20_14_0_20_40_16</strain>
    </source>
</reference>
<comment type="caution">
    <text evidence="3">The sequence shown here is derived from an EMBL/GenBank/DDBJ whole genome shotgun (WGS) entry which is preliminary data.</text>
</comment>
<gene>
    <name evidence="3" type="ORF">COT24_04615</name>
</gene>
<feature type="compositionally biased region" description="Polar residues" evidence="1">
    <location>
        <begin position="37"/>
        <end position="49"/>
    </location>
</feature>
<keyword evidence="2" id="KW-0472">Membrane</keyword>
<feature type="region of interest" description="Disordered" evidence="1">
    <location>
        <begin position="37"/>
        <end position="85"/>
    </location>
</feature>
<keyword evidence="2" id="KW-0812">Transmembrane</keyword>
<accession>A0A2H0YUR5</accession>
<protein>
    <submittedName>
        <fullName evidence="3">Uncharacterized protein</fullName>
    </submittedName>
</protein>
<keyword evidence="2" id="KW-1133">Transmembrane helix</keyword>
<dbReference type="Proteomes" id="UP000231542">
    <property type="component" value="Unassembled WGS sequence"/>
</dbReference>
<feature type="compositionally biased region" description="Low complexity" evidence="1">
    <location>
        <begin position="50"/>
        <end position="76"/>
    </location>
</feature>